<gene>
    <name evidence="9" type="ORF">Vau01_033350</name>
</gene>
<comment type="catalytic activity">
    <reaction evidence="1">
        <text>Hydrolysis of terminal non-reducing N-acetyl-D-hexosamine residues in N-acetyl-beta-D-hexosaminides.</text>
        <dbReference type="EC" id="3.2.1.52"/>
    </reaction>
</comment>
<proteinExistence type="inferred from homology"/>
<evidence type="ECO:0000313" key="9">
    <source>
        <dbReference type="EMBL" id="GIJ55819.1"/>
    </source>
</evidence>
<dbReference type="Gene3D" id="3.20.20.300">
    <property type="entry name" value="Glycoside hydrolase, family 3, N-terminal domain"/>
    <property type="match status" value="1"/>
</dbReference>
<dbReference type="Pfam" id="PF00933">
    <property type="entry name" value="Glyco_hydro_3"/>
    <property type="match status" value="1"/>
</dbReference>
<accession>A0A8J3Z1C3</accession>
<dbReference type="PANTHER" id="PTHR30480:SF13">
    <property type="entry name" value="BETA-HEXOSAMINIDASE"/>
    <property type="match status" value="1"/>
</dbReference>
<keyword evidence="4" id="KW-0378">Hydrolase</keyword>
<keyword evidence="10" id="KW-1185">Reference proteome</keyword>
<dbReference type="RefSeq" id="WP_203993182.1">
    <property type="nucleotide sequence ID" value="NZ_BOPG01000022.1"/>
</dbReference>
<feature type="signal peptide" evidence="7">
    <location>
        <begin position="1"/>
        <end position="22"/>
    </location>
</feature>
<evidence type="ECO:0000256" key="5">
    <source>
        <dbReference type="ARBA" id="ARBA00023295"/>
    </source>
</evidence>
<keyword evidence="7" id="KW-0732">Signal</keyword>
<sequence length="561" mass="56551">MRPAAVVLVLALAVSTGGTLSACGTDDKGGAAAAPASSGPVAPPSGDPAERAAATVARFSDEELVGQVLMPYAYGNDATTVTGASSRENNAYAGVPTPAEMITRYKLGGLILVGWSADDPTAGTNKTSNVDSPEQIRKLTGGLNKVAGAGAPLLIGTDQEYGAVNRIRTGVVQLPSAMAFGAARNPAATEAAWQAAGGDLAAIGINVDFAPVADVLGPRGSGVIGSRSFGGTPADVAAQVVAATKGLTAAGVAPALKHFPGHGHTTADSHEELPALTQDRAALDRDDLPPFIAGIQAGAGMVMSGHLDVKAIDPGTPATFSSKVLVDLLRGTMGFKGVVVSDAMNMAPAKKWPPGEAAKRALLAGNDLLLMPPNLKQAQKGLLDGLKDGSLPKQRLVESATRVLTLRYRLAATAQPDASTLDTETDRAAAQAASAAAVTIFRGRCSGALVTGGVTITADGKWGQQREWLTAALAEHGVQVKSGGTTVRLIGYNDGAVTASSKDVTVAMDTPYALKTIQGTLIATYSSSQASMKALAAVLAGKAKAPGKSPVKVDGLPASAC</sequence>
<feature type="chain" id="PRO_5035159451" description="beta-N-acetylhexosaminidase" evidence="7">
    <location>
        <begin position="23"/>
        <end position="561"/>
    </location>
</feature>
<evidence type="ECO:0000256" key="1">
    <source>
        <dbReference type="ARBA" id="ARBA00001231"/>
    </source>
</evidence>
<dbReference type="Proteomes" id="UP000612585">
    <property type="component" value="Unassembled WGS sequence"/>
</dbReference>
<evidence type="ECO:0000259" key="8">
    <source>
        <dbReference type="Pfam" id="PF00933"/>
    </source>
</evidence>
<reference evidence="9" key="1">
    <citation type="submission" date="2021-01" db="EMBL/GenBank/DDBJ databases">
        <title>Whole genome shotgun sequence of Virgisporangium aurantiacum NBRC 16421.</title>
        <authorList>
            <person name="Komaki H."/>
            <person name="Tamura T."/>
        </authorList>
    </citation>
    <scope>NUCLEOTIDE SEQUENCE</scope>
    <source>
        <strain evidence="9">NBRC 16421</strain>
    </source>
</reference>
<dbReference type="InterPro" id="IPR036962">
    <property type="entry name" value="Glyco_hydro_3_N_sf"/>
</dbReference>
<dbReference type="PROSITE" id="PS51257">
    <property type="entry name" value="PROKAR_LIPOPROTEIN"/>
    <property type="match status" value="1"/>
</dbReference>
<dbReference type="PANTHER" id="PTHR30480">
    <property type="entry name" value="BETA-HEXOSAMINIDASE-RELATED"/>
    <property type="match status" value="1"/>
</dbReference>
<evidence type="ECO:0000256" key="6">
    <source>
        <dbReference type="SAM" id="MobiDB-lite"/>
    </source>
</evidence>
<comment type="caution">
    <text evidence="9">The sequence shown here is derived from an EMBL/GenBank/DDBJ whole genome shotgun (WGS) entry which is preliminary data.</text>
</comment>
<dbReference type="EC" id="3.2.1.52" evidence="3"/>
<dbReference type="EMBL" id="BOPG01000022">
    <property type="protein sequence ID" value="GIJ55819.1"/>
    <property type="molecule type" value="Genomic_DNA"/>
</dbReference>
<dbReference type="SUPFAM" id="SSF51445">
    <property type="entry name" value="(Trans)glycosidases"/>
    <property type="match status" value="1"/>
</dbReference>
<feature type="region of interest" description="Disordered" evidence="6">
    <location>
        <begin position="27"/>
        <end position="49"/>
    </location>
</feature>
<dbReference type="InterPro" id="IPR017853">
    <property type="entry name" value="GH"/>
</dbReference>
<evidence type="ECO:0000256" key="7">
    <source>
        <dbReference type="SAM" id="SignalP"/>
    </source>
</evidence>
<dbReference type="GO" id="GO:0004563">
    <property type="term" value="F:beta-N-acetylhexosaminidase activity"/>
    <property type="evidence" value="ECO:0007669"/>
    <property type="project" value="UniProtKB-EC"/>
</dbReference>
<dbReference type="InterPro" id="IPR001764">
    <property type="entry name" value="Glyco_hydro_3_N"/>
</dbReference>
<feature type="domain" description="Glycoside hydrolase family 3 N-terminal" evidence="8">
    <location>
        <begin position="99"/>
        <end position="406"/>
    </location>
</feature>
<evidence type="ECO:0000313" key="10">
    <source>
        <dbReference type="Proteomes" id="UP000612585"/>
    </source>
</evidence>
<dbReference type="GO" id="GO:0005975">
    <property type="term" value="P:carbohydrate metabolic process"/>
    <property type="evidence" value="ECO:0007669"/>
    <property type="project" value="InterPro"/>
</dbReference>
<evidence type="ECO:0000256" key="4">
    <source>
        <dbReference type="ARBA" id="ARBA00022801"/>
    </source>
</evidence>
<comment type="similarity">
    <text evidence="2">Belongs to the glycosyl hydrolase 3 family.</text>
</comment>
<dbReference type="InterPro" id="IPR050226">
    <property type="entry name" value="NagZ_Beta-hexosaminidase"/>
</dbReference>
<dbReference type="AlphaFoldDB" id="A0A8J3Z1C3"/>
<keyword evidence="5" id="KW-0326">Glycosidase</keyword>
<evidence type="ECO:0000256" key="2">
    <source>
        <dbReference type="ARBA" id="ARBA00005336"/>
    </source>
</evidence>
<evidence type="ECO:0000256" key="3">
    <source>
        <dbReference type="ARBA" id="ARBA00012663"/>
    </source>
</evidence>
<protein>
    <recommendedName>
        <fullName evidence="3">beta-N-acetylhexosaminidase</fullName>
        <ecNumber evidence="3">3.2.1.52</ecNumber>
    </recommendedName>
</protein>
<dbReference type="GO" id="GO:0009254">
    <property type="term" value="P:peptidoglycan turnover"/>
    <property type="evidence" value="ECO:0007669"/>
    <property type="project" value="TreeGrafter"/>
</dbReference>
<feature type="compositionally biased region" description="Low complexity" evidence="6">
    <location>
        <begin position="30"/>
        <end position="40"/>
    </location>
</feature>
<organism evidence="9 10">
    <name type="scientific">Virgisporangium aurantiacum</name>
    <dbReference type="NCBI Taxonomy" id="175570"/>
    <lineage>
        <taxon>Bacteria</taxon>
        <taxon>Bacillati</taxon>
        <taxon>Actinomycetota</taxon>
        <taxon>Actinomycetes</taxon>
        <taxon>Micromonosporales</taxon>
        <taxon>Micromonosporaceae</taxon>
        <taxon>Virgisporangium</taxon>
    </lineage>
</organism>
<name>A0A8J3Z1C3_9ACTN</name>